<gene>
    <name evidence="3" type="ORF">GIB67_042973</name>
</gene>
<dbReference type="Gene3D" id="1.20.1280.50">
    <property type="match status" value="1"/>
</dbReference>
<dbReference type="Proteomes" id="UP000541444">
    <property type="component" value="Unassembled WGS sequence"/>
</dbReference>
<evidence type="ECO:0000313" key="3">
    <source>
        <dbReference type="EMBL" id="KAF6169775.1"/>
    </source>
</evidence>
<evidence type="ECO:0000259" key="1">
    <source>
        <dbReference type="Pfam" id="PF00646"/>
    </source>
</evidence>
<dbReference type="EMBL" id="JACGCM010000624">
    <property type="protein sequence ID" value="KAF6169775.1"/>
    <property type="molecule type" value="Genomic_DNA"/>
</dbReference>
<evidence type="ECO:0000259" key="2">
    <source>
        <dbReference type="Pfam" id="PF03478"/>
    </source>
</evidence>
<dbReference type="InterPro" id="IPR001810">
    <property type="entry name" value="F-box_dom"/>
</dbReference>
<dbReference type="Pfam" id="PF03478">
    <property type="entry name" value="Beta-prop_KIB1-4"/>
    <property type="match status" value="1"/>
</dbReference>
<keyword evidence="4" id="KW-1185">Reference proteome</keyword>
<sequence>MTSWAELPEELIGLVVKRLVGHHDLTDYFSFRGVCRQWRSVASEKHSYAGVSGYKVPWLMMAEKENSDDRLRKVFVRKAIRLSTANDNCIVLGIYSQYGKLAIAKPADKTWMTLECPPGHHQDIICFKDQVHAVDAYGILRICNITSIQPNAVDFASPPEEFEAADTLYLVEISGDLHLILRVDFRNRDDDGVGDPCQSENDDSHIFEIYQLDFCTKRWEELDGSIGHALFLGTNCSFSLPVSDYSELKGNCVYFTDDYSDIWEFGGGCSTGIYNFEDQKVEFINLGLDMHSMFSPPLWITPNLC</sequence>
<evidence type="ECO:0000313" key="4">
    <source>
        <dbReference type="Proteomes" id="UP000541444"/>
    </source>
</evidence>
<dbReference type="AlphaFoldDB" id="A0A7J7NRF4"/>
<name>A0A7J7NRF4_9MAGN</name>
<organism evidence="3 4">
    <name type="scientific">Kingdonia uniflora</name>
    <dbReference type="NCBI Taxonomy" id="39325"/>
    <lineage>
        <taxon>Eukaryota</taxon>
        <taxon>Viridiplantae</taxon>
        <taxon>Streptophyta</taxon>
        <taxon>Embryophyta</taxon>
        <taxon>Tracheophyta</taxon>
        <taxon>Spermatophyta</taxon>
        <taxon>Magnoliopsida</taxon>
        <taxon>Ranunculales</taxon>
        <taxon>Circaeasteraceae</taxon>
        <taxon>Kingdonia</taxon>
    </lineage>
</organism>
<dbReference type="Pfam" id="PF00646">
    <property type="entry name" value="F-box"/>
    <property type="match status" value="1"/>
</dbReference>
<feature type="domain" description="KIB1-4 beta-propeller" evidence="2">
    <location>
        <begin position="71"/>
        <end position="275"/>
    </location>
</feature>
<feature type="domain" description="F-box" evidence="1">
    <location>
        <begin position="4"/>
        <end position="46"/>
    </location>
</feature>
<evidence type="ECO:0008006" key="5">
    <source>
        <dbReference type="Google" id="ProtNLM"/>
    </source>
</evidence>
<comment type="caution">
    <text evidence="3">The sequence shown here is derived from an EMBL/GenBank/DDBJ whole genome shotgun (WGS) entry which is preliminary data.</text>
</comment>
<dbReference type="InterPro" id="IPR050942">
    <property type="entry name" value="F-box_BR-signaling"/>
</dbReference>
<proteinExistence type="predicted"/>
<reference evidence="3 4" key="1">
    <citation type="journal article" date="2020" name="IScience">
        <title>Genome Sequencing of the Endangered Kingdonia uniflora (Circaeasteraceae, Ranunculales) Reveals Potential Mechanisms of Evolutionary Specialization.</title>
        <authorList>
            <person name="Sun Y."/>
            <person name="Deng T."/>
            <person name="Zhang A."/>
            <person name="Moore M.J."/>
            <person name="Landis J.B."/>
            <person name="Lin N."/>
            <person name="Zhang H."/>
            <person name="Zhang X."/>
            <person name="Huang J."/>
            <person name="Zhang X."/>
            <person name="Sun H."/>
            <person name="Wang H."/>
        </authorList>
    </citation>
    <scope>NUCLEOTIDE SEQUENCE [LARGE SCALE GENOMIC DNA]</scope>
    <source>
        <strain evidence="3">TB1705</strain>
        <tissue evidence="3">Leaf</tissue>
    </source>
</reference>
<protein>
    <recommendedName>
        <fullName evidence="5">F-box protein</fullName>
    </recommendedName>
</protein>
<dbReference type="OrthoDB" id="642536at2759"/>
<dbReference type="PANTHER" id="PTHR44259">
    <property type="entry name" value="OS07G0183000 PROTEIN-RELATED"/>
    <property type="match status" value="1"/>
</dbReference>
<dbReference type="InterPro" id="IPR005174">
    <property type="entry name" value="KIB1-4_b-propeller"/>
</dbReference>
<dbReference type="InterPro" id="IPR036047">
    <property type="entry name" value="F-box-like_dom_sf"/>
</dbReference>
<dbReference type="SUPFAM" id="SSF81383">
    <property type="entry name" value="F-box domain"/>
    <property type="match status" value="1"/>
</dbReference>
<accession>A0A7J7NRF4</accession>